<dbReference type="InterPro" id="IPR052932">
    <property type="entry name" value="OprB_Porin"/>
</dbReference>
<dbReference type="Pfam" id="PF04966">
    <property type="entry name" value="OprB"/>
    <property type="match status" value="1"/>
</dbReference>
<dbReference type="GO" id="GO:0015288">
    <property type="term" value="F:porin activity"/>
    <property type="evidence" value="ECO:0007669"/>
    <property type="project" value="InterPro"/>
</dbReference>
<dbReference type="Proteomes" id="UP000307430">
    <property type="component" value="Unassembled WGS sequence"/>
</dbReference>
<dbReference type="GO" id="GO:0016020">
    <property type="term" value="C:membrane"/>
    <property type="evidence" value="ECO:0007669"/>
    <property type="project" value="InterPro"/>
</dbReference>
<sequence>MMMASCSYLIPTSNVLADDNNNDTRPLSDTGKWLTDHGVQLHLMASENWLGSLGAGSITDKRESFTLLTAGADFDLDKMGLIPGGSIHIMQLWVPFTHNIEYGNQVGSLLAGNPPSYLPKVAHLMRFTYEQKLLDDRLELEAGKSNPDLNFGLNYCNVYISCINTLLNDTAVMGAVPYAGWGARIGWNFTPNLKSNIGIWRTYQAYPFTSGWEWGNDSNNSGTTLLLANLNRHITWQEEPYPFNWEILAFHNLKKYDDPYYTVNGTSKVFDTESAVRTHTGVSGFYITANKTFWRRDGGSDPSNPSPEALSVHGSLAQAMKHYGDQGITTFADLGVTWNAPWQSRPQDSYGVFFRWGRLSDSKQRYLQDEFIAAGGSGWQEPQNEYQLGLDASLMLTPEINIQMSGARTWRLNTYQYAYTASSPRSGYTFWLQLNVMIDKLLGL</sequence>
<accession>A0A5R9LD38</accession>
<dbReference type="PANTHER" id="PTHR37944:SF1">
    <property type="entry name" value="PORIN B"/>
    <property type="match status" value="1"/>
</dbReference>
<reference evidence="3 4" key="1">
    <citation type="submission" date="2019-05" db="EMBL/GenBank/DDBJ databases">
        <title>Genome sequence of Klebsiella sp strain TOUT106.</title>
        <authorList>
            <person name="Rahi P."/>
            <person name="Chaudhari D."/>
        </authorList>
    </citation>
    <scope>NUCLEOTIDE SEQUENCE [LARGE SCALE GENOMIC DNA]</scope>
    <source>
        <strain evidence="3 4">TOUT106</strain>
    </source>
</reference>
<dbReference type="PANTHER" id="PTHR37944">
    <property type="entry name" value="PORIN B"/>
    <property type="match status" value="1"/>
</dbReference>
<keyword evidence="4" id="KW-1185">Reference proteome</keyword>
<dbReference type="InterPro" id="IPR007049">
    <property type="entry name" value="Carb-sel_porin_OprB"/>
</dbReference>
<dbReference type="Gene3D" id="2.40.160.180">
    <property type="entry name" value="Carbohydrate-selective porin OprB"/>
    <property type="match status" value="1"/>
</dbReference>
<gene>
    <name evidence="3" type="ORF">FE839_20185</name>
</gene>
<protein>
    <submittedName>
        <fullName evidence="3">Carbohydrate porin</fullName>
    </submittedName>
</protein>
<proteinExistence type="inferred from homology"/>
<organism evidence="3 4">
    <name type="scientific">Klebsiella indica</name>
    <dbReference type="NCBI Taxonomy" id="2582917"/>
    <lineage>
        <taxon>Bacteria</taxon>
        <taxon>Pseudomonadati</taxon>
        <taxon>Pseudomonadota</taxon>
        <taxon>Gammaproteobacteria</taxon>
        <taxon>Enterobacterales</taxon>
        <taxon>Enterobacteriaceae</taxon>
        <taxon>Klebsiella/Raoultella group</taxon>
        <taxon>Klebsiella</taxon>
    </lineage>
</organism>
<name>A0A5R9LD38_9ENTR</name>
<dbReference type="GO" id="GO:0008643">
    <property type="term" value="P:carbohydrate transport"/>
    <property type="evidence" value="ECO:0007669"/>
    <property type="project" value="InterPro"/>
</dbReference>
<evidence type="ECO:0000313" key="4">
    <source>
        <dbReference type="Proteomes" id="UP000307430"/>
    </source>
</evidence>
<dbReference type="InterPro" id="IPR038673">
    <property type="entry name" value="OprB_sf"/>
</dbReference>
<comment type="caution">
    <text evidence="3">The sequence shown here is derived from an EMBL/GenBank/DDBJ whole genome shotgun (WGS) entry which is preliminary data.</text>
</comment>
<dbReference type="AlphaFoldDB" id="A0A5R9LD38"/>
<evidence type="ECO:0000256" key="2">
    <source>
        <dbReference type="RuleBase" id="RU363072"/>
    </source>
</evidence>
<comment type="similarity">
    <text evidence="1 2">Belongs to the OprB family.</text>
</comment>
<evidence type="ECO:0000256" key="1">
    <source>
        <dbReference type="ARBA" id="ARBA00008769"/>
    </source>
</evidence>
<evidence type="ECO:0000313" key="3">
    <source>
        <dbReference type="EMBL" id="TLV10718.1"/>
    </source>
</evidence>
<dbReference type="EMBL" id="VCHQ01000027">
    <property type="protein sequence ID" value="TLV10718.1"/>
    <property type="molecule type" value="Genomic_DNA"/>
</dbReference>